<sequence length="80" mass="8982">MNVNSAARSNRNTRHVSFSHSSHAQLTSLFFLNEKRNLAGILLLALLVCQPAVIFSSLSGHSFLIKSGFYVLNFHIYIFN</sequence>
<keyword evidence="1" id="KW-0812">Transmembrane</keyword>
<evidence type="ECO:0000313" key="2">
    <source>
        <dbReference type="EMBL" id="JAH40895.1"/>
    </source>
</evidence>
<proteinExistence type="predicted"/>
<accession>A0A0E9SJQ3</accession>
<dbReference type="AlphaFoldDB" id="A0A0E9SJQ3"/>
<dbReference type="EMBL" id="GBXM01067682">
    <property type="protein sequence ID" value="JAH40895.1"/>
    <property type="molecule type" value="Transcribed_RNA"/>
</dbReference>
<name>A0A0E9SJQ3_ANGAN</name>
<reference evidence="2" key="1">
    <citation type="submission" date="2014-11" db="EMBL/GenBank/DDBJ databases">
        <authorList>
            <person name="Amaro Gonzalez C."/>
        </authorList>
    </citation>
    <scope>NUCLEOTIDE SEQUENCE</scope>
</reference>
<keyword evidence="1" id="KW-1133">Transmembrane helix</keyword>
<protein>
    <submittedName>
        <fullName evidence="2">Uncharacterized protein</fullName>
    </submittedName>
</protein>
<organism evidence="2">
    <name type="scientific">Anguilla anguilla</name>
    <name type="common">European freshwater eel</name>
    <name type="synonym">Muraena anguilla</name>
    <dbReference type="NCBI Taxonomy" id="7936"/>
    <lineage>
        <taxon>Eukaryota</taxon>
        <taxon>Metazoa</taxon>
        <taxon>Chordata</taxon>
        <taxon>Craniata</taxon>
        <taxon>Vertebrata</taxon>
        <taxon>Euteleostomi</taxon>
        <taxon>Actinopterygii</taxon>
        <taxon>Neopterygii</taxon>
        <taxon>Teleostei</taxon>
        <taxon>Anguilliformes</taxon>
        <taxon>Anguillidae</taxon>
        <taxon>Anguilla</taxon>
    </lineage>
</organism>
<evidence type="ECO:0000256" key="1">
    <source>
        <dbReference type="SAM" id="Phobius"/>
    </source>
</evidence>
<reference evidence="2" key="2">
    <citation type="journal article" date="2015" name="Fish Shellfish Immunol.">
        <title>Early steps in the European eel (Anguilla anguilla)-Vibrio vulnificus interaction in the gills: Role of the RtxA13 toxin.</title>
        <authorList>
            <person name="Callol A."/>
            <person name="Pajuelo D."/>
            <person name="Ebbesson L."/>
            <person name="Teles M."/>
            <person name="MacKenzie S."/>
            <person name="Amaro C."/>
        </authorList>
    </citation>
    <scope>NUCLEOTIDE SEQUENCE</scope>
</reference>
<keyword evidence="1" id="KW-0472">Membrane</keyword>
<feature type="transmembrane region" description="Helical" evidence="1">
    <location>
        <begin position="38"/>
        <end position="58"/>
    </location>
</feature>